<accession>A0A0B7BKR4</accession>
<reference evidence="1" key="1">
    <citation type="submission" date="2014-12" db="EMBL/GenBank/DDBJ databases">
        <title>Insight into the proteome of Arion vulgaris.</title>
        <authorList>
            <person name="Aradska J."/>
            <person name="Bulat T."/>
            <person name="Smidak R."/>
            <person name="Sarate P."/>
            <person name="Gangsoo J."/>
            <person name="Sialana F."/>
            <person name="Bilban M."/>
            <person name="Lubec G."/>
        </authorList>
    </citation>
    <scope>NUCLEOTIDE SEQUENCE</scope>
    <source>
        <tissue evidence="1">Skin</tissue>
    </source>
</reference>
<dbReference type="EMBL" id="HACG01046658">
    <property type="protein sequence ID" value="CEK93523.1"/>
    <property type="molecule type" value="Transcribed_RNA"/>
</dbReference>
<name>A0A0B7BKR4_9EUPU</name>
<protein>
    <submittedName>
        <fullName evidence="1">Uncharacterized protein</fullName>
    </submittedName>
</protein>
<organism evidence="1">
    <name type="scientific">Arion vulgaris</name>
    <dbReference type="NCBI Taxonomy" id="1028688"/>
    <lineage>
        <taxon>Eukaryota</taxon>
        <taxon>Metazoa</taxon>
        <taxon>Spiralia</taxon>
        <taxon>Lophotrochozoa</taxon>
        <taxon>Mollusca</taxon>
        <taxon>Gastropoda</taxon>
        <taxon>Heterobranchia</taxon>
        <taxon>Euthyneura</taxon>
        <taxon>Panpulmonata</taxon>
        <taxon>Eupulmonata</taxon>
        <taxon>Stylommatophora</taxon>
        <taxon>Helicina</taxon>
        <taxon>Arionoidea</taxon>
        <taxon>Arionidae</taxon>
        <taxon>Arion</taxon>
    </lineage>
</organism>
<sequence length="109" mass="13086">MLHSHFTFFNIHYQPSHLLFTFFNITKLHIFTSHSSTSTNFTSSLHVLQHVCLHQRIPFSRVQSLRVLSGRNSYCEYDYKDDYVAEEYIQLHIQARHHSLNYYTHINLN</sequence>
<dbReference type="AlphaFoldDB" id="A0A0B7BKR4"/>
<evidence type="ECO:0000313" key="1">
    <source>
        <dbReference type="EMBL" id="CEK93523.1"/>
    </source>
</evidence>
<proteinExistence type="predicted"/>
<gene>
    <name evidence="1" type="primary">ORF195782</name>
</gene>